<evidence type="ECO:0000313" key="13">
    <source>
        <dbReference type="Proteomes" id="UP000467236"/>
    </source>
</evidence>
<evidence type="ECO:0000256" key="11">
    <source>
        <dbReference type="RuleBase" id="RU362081"/>
    </source>
</evidence>
<dbReference type="CDD" id="cd02079">
    <property type="entry name" value="P-type_ATPase_HM"/>
    <property type="match status" value="1"/>
</dbReference>
<dbReference type="OrthoDB" id="7059309at2"/>
<dbReference type="GO" id="GO:0046872">
    <property type="term" value="F:metal ion binding"/>
    <property type="evidence" value="ECO:0007669"/>
    <property type="project" value="UniProtKB-KW"/>
</dbReference>
<dbReference type="NCBIfam" id="TIGR01525">
    <property type="entry name" value="ATPase-IB_hvy"/>
    <property type="match status" value="1"/>
</dbReference>
<comment type="subcellular location">
    <subcellularLocation>
        <location evidence="1">Cell membrane</location>
        <topology evidence="1">Multi-pass membrane protein</topology>
    </subcellularLocation>
</comment>
<dbReference type="SFLD" id="SFLDS00003">
    <property type="entry name" value="Haloacid_Dehalogenase"/>
    <property type="match status" value="1"/>
</dbReference>
<dbReference type="GO" id="GO:0016887">
    <property type="term" value="F:ATP hydrolysis activity"/>
    <property type="evidence" value="ECO:0007669"/>
    <property type="project" value="InterPro"/>
</dbReference>
<sequence>MLTADARPDTDVLLTVVSAAAGRMRVHATGFRFDAVRAVAIEDTIGRLPGVRAVQAYPRTASVVIWYSRGRCDTAAMLAAIADAAQLPAVTVPARAPHSADIRRVGVVRKVIDWTARTRSGRRRDVSGRDACGCDHDDNEDRAPEGLWHVWKLRRAAVSGALWTAGAIAAWAGPLGPVALGLKALALAVGASTFVPASLQRAAEGRIGVGTLMTIAAAGAVALGQVGEAATLAFLFSISEGLEEYAVARTRRGLRALLSLVPDRATVLRGGAETTVATADLRVGEQMIVKPGERLATDGIIRAGHTALDVSAITGESVPVEAGPGDEVFAGSINGAGVLQVEVTATAEENSLARIVHIVEAEQARKGAGQRLADRIARPLVPGIMIAATLIAATGSVLGNPLVWIERALVVLVAASPCALAIAVPVSVVAAIGAAAKLGVLIKGGAALEGLGTVGDIALDKTGTLTANRPAVIDVATANGVTREQVLAVAAALEAQSEHPLAAAILAATPAPTAAASDVQAIPGAGLTGHLDGHAVRLGRPGWLDPADLAERVARMQHAGATAVLVERDHQLLGAIAVRDELRPEASEVITGLRAAGYRVTMLTGDNHATAAALAAQAGIEHVHAELRPEDKAQLVGRLRAQRPTAMVGDGVNDAPALAAADLGIAMGAMGTDVAIETADVALMGQDLRHLPQALDHARRCRRIMLQNVGLSLTIITVLMPLALFGTLGLAAVVLVHELTEVIVIANGVRAGRITPLVPTPCRSQRSDTSR</sequence>
<comment type="similarity">
    <text evidence="2 11">Belongs to the cation transport ATPase (P-type) (TC 3.A.3) family. Type IB subfamily.</text>
</comment>
<dbReference type="Pfam" id="PF00702">
    <property type="entry name" value="Hydrolase"/>
    <property type="match status" value="1"/>
</dbReference>
<dbReference type="InterPro" id="IPR044492">
    <property type="entry name" value="P_typ_ATPase_HD_dom"/>
</dbReference>
<accession>A0A7I7MP94</accession>
<evidence type="ECO:0000256" key="10">
    <source>
        <dbReference type="ARBA" id="ARBA00023136"/>
    </source>
</evidence>
<dbReference type="GO" id="GO:0019829">
    <property type="term" value="F:ATPase-coupled monoatomic cation transmembrane transporter activity"/>
    <property type="evidence" value="ECO:0007669"/>
    <property type="project" value="InterPro"/>
</dbReference>
<dbReference type="Proteomes" id="UP000467236">
    <property type="component" value="Chromosome"/>
</dbReference>
<dbReference type="InterPro" id="IPR051014">
    <property type="entry name" value="Cation_Transport_ATPase_IB"/>
</dbReference>
<dbReference type="InterPro" id="IPR023299">
    <property type="entry name" value="ATPase_P-typ_cyto_dom_N"/>
</dbReference>
<keyword evidence="5 11" id="KW-0479">Metal-binding</keyword>
<dbReference type="GO" id="GO:0005886">
    <property type="term" value="C:plasma membrane"/>
    <property type="evidence" value="ECO:0007669"/>
    <property type="project" value="UniProtKB-SubCell"/>
</dbReference>
<feature type="transmembrane region" description="Helical" evidence="11">
    <location>
        <begin position="409"/>
        <end position="436"/>
    </location>
</feature>
<dbReference type="FunFam" id="2.70.150.10:FF:000002">
    <property type="entry name" value="Copper-transporting ATPase 1, putative"/>
    <property type="match status" value="1"/>
</dbReference>
<dbReference type="InterPro" id="IPR023214">
    <property type="entry name" value="HAD_sf"/>
</dbReference>
<dbReference type="InterPro" id="IPR001757">
    <property type="entry name" value="P_typ_ATPase"/>
</dbReference>
<dbReference type="NCBIfam" id="TIGR01512">
    <property type="entry name" value="ATPase-IB2_Cd"/>
    <property type="match status" value="1"/>
</dbReference>
<dbReference type="PROSITE" id="PS50846">
    <property type="entry name" value="HMA_2"/>
    <property type="match status" value="1"/>
</dbReference>
<evidence type="ECO:0000256" key="9">
    <source>
        <dbReference type="ARBA" id="ARBA00022989"/>
    </source>
</evidence>
<gene>
    <name evidence="12" type="primary">ctpG</name>
    <name evidence="12" type="ORF">MSHI_12390</name>
</gene>
<dbReference type="SUPFAM" id="SSF81653">
    <property type="entry name" value="Calcium ATPase, transduction domain A"/>
    <property type="match status" value="1"/>
</dbReference>
<name>A0A7I7MP94_9MYCO</name>
<dbReference type="Pfam" id="PF00122">
    <property type="entry name" value="E1-E2_ATPase"/>
    <property type="match status" value="1"/>
</dbReference>
<keyword evidence="7 11" id="KW-0067">ATP-binding</keyword>
<protein>
    <submittedName>
        <fullName evidence="12">Putative cation-transporting ATPase G</fullName>
    </submittedName>
</protein>
<dbReference type="SUPFAM" id="SSF81665">
    <property type="entry name" value="Calcium ATPase, transmembrane domain M"/>
    <property type="match status" value="1"/>
</dbReference>
<dbReference type="PRINTS" id="PR00119">
    <property type="entry name" value="CATATPASE"/>
</dbReference>
<feature type="transmembrane region" description="Helical" evidence="11">
    <location>
        <begin position="156"/>
        <end position="174"/>
    </location>
</feature>
<dbReference type="InterPro" id="IPR018303">
    <property type="entry name" value="ATPase_P-typ_P_site"/>
</dbReference>
<dbReference type="SUPFAM" id="SSF56784">
    <property type="entry name" value="HAD-like"/>
    <property type="match status" value="1"/>
</dbReference>
<evidence type="ECO:0000256" key="6">
    <source>
        <dbReference type="ARBA" id="ARBA00022741"/>
    </source>
</evidence>
<keyword evidence="6 11" id="KW-0547">Nucleotide-binding</keyword>
<dbReference type="Gene3D" id="3.40.1110.10">
    <property type="entry name" value="Calcium-transporting ATPase, cytoplasmic domain N"/>
    <property type="match status" value="1"/>
</dbReference>
<organism evidence="12 13">
    <name type="scientific">Mycobacterium shinjukuense</name>
    <dbReference type="NCBI Taxonomy" id="398694"/>
    <lineage>
        <taxon>Bacteria</taxon>
        <taxon>Bacillati</taxon>
        <taxon>Actinomycetota</taxon>
        <taxon>Actinomycetes</taxon>
        <taxon>Mycobacteriales</taxon>
        <taxon>Mycobacteriaceae</taxon>
        <taxon>Mycobacterium</taxon>
    </lineage>
</organism>
<dbReference type="SFLD" id="SFLDF00027">
    <property type="entry name" value="p-type_atpase"/>
    <property type="match status" value="1"/>
</dbReference>
<dbReference type="InterPro" id="IPR059000">
    <property type="entry name" value="ATPase_P-type_domA"/>
</dbReference>
<dbReference type="PANTHER" id="PTHR48085:SF5">
    <property type="entry name" value="CADMIUM_ZINC-TRANSPORTING ATPASE HMA4-RELATED"/>
    <property type="match status" value="1"/>
</dbReference>
<reference evidence="12 13" key="1">
    <citation type="journal article" date="2019" name="Emerg. Microbes Infect.">
        <title>Comprehensive subspecies identification of 175 nontuberculous mycobacteria species based on 7547 genomic profiles.</title>
        <authorList>
            <person name="Matsumoto Y."/>
            <person name="Kinjo T."/>
            <person name="Motooka D."/>
            <person name="Nabeya D."/>
            <person name="Jung N."/>
            <person name="Uechi K."/>
            <person name="Horii T."/>
            <person name="Iida T."/>
            <person name="Fujita J."/>
            <person name="Nakamura S."/>
        </authorList>
    </citation>
    <scope>NUCLEOTIDE SEQUENCE [LARGE SCALE GENOMIC DNA]</scope>
    <source>
        <strain evidence="12 13">JCM 14233</strain>
    </source>
</reference>
<keyword evidence="8" id="KW-1278">Translocase</keyword>
<dbReference type="NCBIfam" id="TIGR01494">
    <property type="entry name" value="ATPase_P-type"/>
    <property type="match status" value="1"/>
</dbReference>
<keyword evidence="10 11" id="KW-0472">Membrane</keyword>
<dbReference type="SFLD" id="SFLDG00002">
    <property type="entry name" value="C1.7:_P-type_atpase_like"/>
    <property type="match status" value="1"/>
</dbReference>
<proteinExistence type="inferred from homology"/>
<evidence type="ECO:0000256" key="7">
    <source>
        <dbReference type="ARBA" id="ARBA00022840"/>
    </source>
</evidence>
<dbReference type="Gene3D" id="3.40.50.1000">
    <property type="entry name" value="HAD superfamily/HAD-like"/>
    <property type="match status" value="1"/>
</dbReference>
<dbReference type="InterPro" id="IPR023298">
    <property type="entry name" value="ATPase_P-typ_TM_dom_sf"/>
</dbReference>
<dbReference type="InterPro" id="IPR008250">
    <property type="entry name" value="ATPase_P-typ_transduc_dom_A_sf"/>
</dbReference>
<keyword evidence="4 11" id="KW-0812">Transmembrane</keyword>
<dbReference type="GO" id="GO:0015086">
    <property type="term" value="F:cadmium ion transmembrane transporter activity"/>
    <property type="evidence" value="ECO:0007669"/>
    <property type="project" value="TreeGrafter"/>
</dbReference>
<dbReference type="InterPro" id="IPR036412">
    <property type="entry name" value="HAD-like_sf"/>
</dbReference>
<feature type="transmembrane region" description="Helical" evidence="11">
    <location>
        <begin position="380"/>
        <end position="403"/>
    </location>
</feature>
<evidence type="ECO:0000313" key="12">
    <source>
        <dbReference type="EMBL" id="BBX73333.1"/>
    </source>
</evidence>
<evidence type="ECO:0000256" key="5">
    <source>
        <dbReference type="ARBA" id="ARBA00022723"/>
    </source>
</evidence>
<dbReference type="InterPro" id="IPR027256">
    <property type="entry name" value="P-typ_ATPase_IB"/>
</dbReference>
<dbReference type="PANTHER" id="PTHR48085">
    <property type="entry name" value="CADMIUM/ZINC-TRANSPORTING ATPASE HMA2-RELATED"/>
    <property type="match status" value="1"/>
</dbReference>
<dbReference type="EMBL" id="AP022575">
    <property type="protein sequence ID" value="BBX73333.1"/>
    <property type="molecule type" value="Genomic_DNA"/>
</dbReference>
<dbReference type="AlphaFoldDB" id="A0A7I7MP94"/>
<keyword evidence="9 11" id="KW-1133">Transmembrane helix</keyword>
<keyword evidence="3 11" id="KW-1003">Cell membrane</keyword>
<evidence type="ECO:0000256" key="2">
    <source>
        <dbReference type="ARBA" id="ARBA00006024"/>
    </source>
</evidence>
<dbReference type="GO" id="GO:0005524">
    <property type="term" value="F:ATP binding"/>
    <property type="evidence" value="ECO:0007669"/>
    <property type="project" value="UniProtKB-UniRule"/>
</dbReference>
<evidence type="ECO:0000256" key="8">
    <source>
        <dbReference type="ARBA" id="ARBA00022967"/>
    </source>
</evidence>
<dbReference type="PROSITE" id="PS00154">
    <property type="entry name" value="ATPASE_E1_E2"/>
    <property type="match status" value="1"/>
</dbReference>
<evidence type="ECO:0000256" key="3">
    <source>
        <dbReference type="ARBA" id="ARBA00022475"/>
    </source>
</evidence>
<dbReference type="InterPro" id="IPR006121">
    <property type="entry name" value="HMA_dom"/>
</dbReference>
<dbReference type="RefSeq" id="WP_083047856.1">
    <property type="nucleotide sequence ID" value="NZ_AP022575.1"/>
</dbReference>
<keyword evidence="13" id="KW-1185">Reference proteome</keyword>
<dbReference type="Gene3D" id="2.70.150.10">
    <property type="entry name" value="Calcium-transporting ATPase, cytoplasmic transduction domain A"/>
    <property type="match status" value="1"/>
</dbReference>
<evidence type="ECO:0000256" key="1">
    <source>
        <dbReference type="ARBA" id="ARBA00004651"/>
    </source>
</evidence>
<dbReference type="KEGG" id="mshj:MSHI_12390"/>
<evidence type="ECO:0000256" key="4">
    <source>
        <dbReference type="ARBA" id="ARBA00022692"/>
    </source>
</evidence>
<feature type="transmembrane region" description="Helical" evidence="11">
    <location>
        <begin position="709"/>
        <end position="736"/>
    </location>
</feature>